<dbReference type="Proteomes" id="UP000183656">
    <property type="component" value="Unassembled WGS sequence"/>
</dbReference>
<comment type="caution">
    <text evidence="7">Lacks conserved residue(s) required for the propagation of feature annotation.</text>
</comment>
<accession>A0A1I7JCQ9</accession>
<evidence type="ECO:0000313" key="8">
    <source>
        <dbReference type="EMBL" id="SFU82928.1"/>
    </source>
</evidence>
<evidence type="ECO:0000256" key="1">
    <source>
        <dbReference type="ARBA" id="ARBA00004651"/>
    </source>
</evidence>
<feature type="transmembrane region" description="Helical" evidence="7">
    <location>
        <begin position="123"/>
        <end position="145"/>
    </location>
</feature>
<dbReference type="PANTHER" id="PTHR33508:SF1">
    <property type="entry name" value="UPF0056 MEMBRANE PROTEIN YHCE"/>
    <property type="match status" value="1"/>
</dbReference>
<keyword evidence="5 7" id="KW-1133">Transmembrane helix</keyword>
<dbReference type="RefSeq" id="WP_054257067.1">
    <property type="nucleotide sequence ID" value="NZ_CYIG01000030.1"/>
</dbReference>
<reference evidence="8 9" key="1">
    <citation type="submission" date="2016-10" db="EMBL/GenBank/DDBJ databases">
        <authorList>
            <person name="de Groot N.N."/>
        </authorList>
    </citation>
    <scope>NUCLEOTIDE SEQUENCE [LARGE SCALE GENOMIC DNA]</scope>
    <source>
        <strain evidence="8 9">R-24608</strain>
    </source>
</reference>
<dbReference type="InterPro" id="IPR002771">
    <property type="entry name" value="Multi_antbiot-R_MarC"/>
</dbReference>
<feature type="transmembrane region" description="Helical" evidence="7">
    <location>
        <begin position="51"/>
        <end position="71"/>
    </location>
</feature>
<keyword evidence="4 7" id="KW-0812">Transmembrane</keyword>
<dbReference type="PANTHER" id="PTHR33508">
    <property type="entry name" value="UPF0056 MEMBRANE PROTEIN YHCE"/>
    <property type="match status" value="1"/>
</dbReference>
<dbReference type="NCBIfam" id="TIGR00427">
    <property type="entry name" value="NAAT family transporter"/>
    <property type="match status" value="1"/>
</dbReference>
<keyword evidence="9" id="KW-1185">Reference proteome</keyword>
<protein>
    <recommendedName>
        <fullName evidence="7">UPF0056 membrane protein</fullName>
    </recommendedName>
</protein>
<dbReference type="OrthoDB" id="21094at2"/>
<evidence type="ECO:0000256" key="3">
    <source>
        <dbReference type="ARBA" id="ARBA00022475"/>
    </source>
</evidence>
<dbReference type="AlphaFoldDB" id="A0A1I7JCQ9"/>
<gene>
    <name evidence="8" type="ORF">SAMN04489707_102459</name>
</gene>
<evidence type="ECO:0000313" key="9">
    <source>
        <dbReference type="Proteomes" id="UP000183656"/>
    </source>
</evidence>
<dbReference type="Pfam" id="PF01914">
    <property type="entry name" value="MarC"/>
    <property type="match status" value="1"/>
</dbReference>
<feature type="transmembrane region" description="Helical" evidence="7">
    <location>
        <begin position="7"/>
        <end position="31"/>
    </location>
</feature>
<organism evidence="8 9">
    <name type="scientific">Paenacidovorax caeni</name>
    <dbReference type="NCBI Taxonomy" id="343013"/>
    <lineage>
        <taxon>Bacteria</taxon>
        <taxon>Pseudomonadati</taxon>
        <taxon>Pseudomonadota</taxon>
        <taxon>Betaproteobacteria</taxon>
        <taxon>Burkholderiales</taxon>
        <taxon>Comamonadaceae</taxon>
        <taxon>Paenacidovorax</taxon>
    </lineage>
</organism>
<proteinExistence type="inferred from homology"/>
<name>A0A1I7JCQ9_9BURK</name>
<dbReference type="GO" id="GO:0005886">
    <property type="term" value="C:plasma membrane"/>
    <property type="evidence" value="ECO:0007669"/>
    <property type="project" value="UniProtKB-SubCell"/>
</dbReference>
<evidence type="ECO:0000256" key="2">
    <source>
        <dbReference type="ARBA" id="ARBA00009784"/>
    </source>
</evidence>
<evidence type="ECO:0000256" key="5">
    <source>
        <dbReference type="ARBA" id="ARBA00022989"/>
    </source>
</evidence>
<evidence type="ECO:0000256" key="6">
    <source>
        <dbReference type="ARBA" id="ARBA00023136"/>
    </source>
</evidence>
<evidence type="ECO:0000256" key="4">
    <source>
        <dbReference type="ARBA" id="ARBA00022692"/>
    </source>
</evidence>
<feature type="transmembrane region" description="Helical" evidence="7">
    <location>
        <begin position="151"/>
        <end position="176"/>
    </location>
</feature>
<feature type="transmembrane region" description="Helical" evidence="7">
    <location>
        <begin position="197"/>
        <end position="214"/>
    </location>
</feature>
<evidence type="ECO:0000256" key="7">
    <source>
        <dbReference type="RuleBase" id="RU362048"/>
    </source>
</evidence>
<keyword evidence="3" id="KW-1003">Cell membrane</keyword>
<dbReference type="EMBL" id="FPBX01000024">
    <property type="protein sequence ID" value="SFU82928.1"/>
    <property type="molecule type" value="Genomic_DNA"/>
</dbReference>
<comment type="similarity">
    <text evidence="2 7">Belongs to the UPF0056 (MarC) family.</text>
</comment>
<sequence length="222" mass="23613">MQVVIDFFQAFIIVPLTLLPIINPLGTAPIFTATAGGNPLVTQRLARQVAINGWIILIVSMLVGTYVLELFGISLPIVRIGGGLLVAATGWRMLNSSAEDDVTAAVARESLPLSDEEIVRRSFFPLSFPLTTGPGAIAASIALGAKLPKTPALYLLGAVVAVLGATLTMAVVYLIYRNASTLLRRLGPVGTLVMMRLVAFILFCIGIEILWTGWSELNAHAS</sequence>
<comment type="subcellular location">
    <subcellularLocation>
        <location evidence="1 7">Cell membrane</location>
        <topology evidence="1 7">Multi-pass membrane protein</topology>
    </subcellularLocation>
</comment>
<keyword evidence="6 7" id="KW-0472">Membrane</keyword>